<evidence type="ECO:0000313" key="3">
    <source>
        <dbReference type="Proteomes" id="UP000005824"/>
    </source>
</evidence>
<reference evidence="2 3" key="1">
    <citation type="journal article" date="2011" name="J. Bacteriol.">
        <title>Genome sequence of Chthoniobacter flavus Ellin428, an aerobic heterotrophic soil bacterium.</title>
        <authorList>
            <person name="Kant R."/>
            <person name="van Passel M.W."/>
            <person name="Palva A."/>
            <person name="Lucas S."/>
            <person name="Lapidus A."/>
            <person name="Glavina Del Rio T."/>
            <person name="Dalin E."/>
            <person name="Tice H."/>
            <person name="Bruce D."/>
            <person name="Goodwin L."/>
            <person name="Pitluck S."/>
            <person name="Larimer F.W."/>
            <person name="Land M.L."/>
            <person name="Hauser L."/>
            <person name="Sangwan P."/>
            <person name="de Vos W.M."/>
            <person name="Janssen P.H."/>
            <person name="Smidt H."/>
        </authorList>
    </citation>
    <scope>NUCLEOTIDE SEQUENCE [LARGE SCALE GENOMIC DNA]</scope>
    <source>
        <strain evidence="2 3">Ellin428</strain>
    </source>
</reference>
<feature type="transmembrane region" description="Helical" evidence="1">
    <location>
        <begin position="99"/>
        <end position="117"/>
    </location>
</feature>
<dbReference type="STRING" id="497964.CfE428DRAFT_0898"/>
<evidence type="ECO:0000313" key="2">
    <source>
        <dbReference type="EMBL" id="EDY21653.1"/>
    </source>
</evidence>
<keyword evidence="1" id="KW-0472">Membrane</keyword>
<dbReference type="InParanoid" id="B4CW61"/>
<keyword evidence="1" id="KW-1133">Transmembrane helix</keyword>
<protein>
    <submittedName>
        <fullName evidence="2">Uncharacterized protein</fullName>
    </submittedName>
</protein>
<proteinExistence type="predicted"/>
<dbReference type="RefSeq" id="WP_006978225.1">
    <property type="nucleotide sequence ID" value="NZ_ABVL01000002.1"/>
</dbReference>
<comment type="caution">
    <text evidence="2">The sequence shown here is derived from an EMBL/GenBank/DDBJ whole genome shotgun (WGS) entry which is preliminary data.</text>
</comment>
<sequence length="165" mass="18473">MNRRKSSVYTLRLDILYFSLLLLLLPVRLWIDRGLDQETLPAVIAQPLFWFLCGVVSLPIGVFGLRIRCGLRLQLRFLLNSAVYFGITLLLEQTGLPTVPLAILASVLAIVSIRFWHRAVSRILSCRAFRVTSAVVTAGDMAEVCVRVAPSYSGKNPFAERRAAR</sequence>
<keyword evidence="1" id="KW-0812">Transmembrane</keyword>
<accession>B4CW61</accession>
<feature type="transmembrane region" description="Helical" evidence="1">
    <location>
        <begin position="77"/>
        <end position="93"/>
    </location>
</feature>
<dbReference type="Proteomes" id="UP000005824">
    <property type="component" value="Unassembled WGS sequence"/>
</dbReference>
<evidence type="ECO:0000256" key="1">
    <source>
        <dbReference type="SAM" id="Phobius"/>
    </source>
</evidence>
<organism evidence="2 3">
    <name type="scientific">Chthoniobacter flavus Ellin428</name>
    <dbReference type="NCBI Taxonomy" id="497964"/>
    <lineage>
        <taxon>Bacteria</taxon>
        <taxon>Pseudomonadati</taxon>
        <taxon>Verrucomicrobiota</taxon>
        <taxon>Spartobacteria</taxon>
        <taxon>Chthoniobacterales</taxon>
        <taxon>Chthoniobacteraceae</taxon>
        <taxon>Chthoniobacter</taxon>
    </lineage>
</organism>
<dbReference type="EMBL" id="ABVL01000002">
    <property type="protein sequence ID" value="EDY21653.1"/>
    <property type="molecule type" value="Genomic_DNA"/>
</dbReference>
<name>B4CW61_9BACT</name>
<keyword evidence="3" id="KW-1185">Reference proteome</keyword>
<feature type="transmembrane region" description="Helical" evidence="1">
    <location>
        <begin position="12"/>
        <end position="31"/>
    </location>
</feature>
<gene>
    <name evidence="2" type="ORF">CfE428DRAFT_0898</name>
</gene>
<feature type="transmembrane region" description="Helical" evidence="1">
    <location>
        <begin position="43"/>
        <end position="65"/>
    </location>
</feature>
<dbReference type="AlphaFoldDB" id="B4CW61"/>